<feature type="signal peptide" evidence="10">
    <location>
        <begin position="1"/>
        <end position="20"/>
    </location>
</feature>
<feature type="compositionally biased region" description="Polar residues" evidence="9">
    <location>
        <begin position="399"/>
        <end position="417"/>
    </location>
</feature>
<sequence>MHFTSAALVVASVAINQASATGGNFGFGGWGSPFSFSTPANTDNKCSTNQTNGYDWSGLSPGSFDSYGSNRFSGWSCSNSFGKRDLLTKRTFQSKCITSNLDDEPAVDCNGDDTMSIKTYQISSDQDEDMDIECHYTMPDDSVCKEVHTCASTGSTIQNTQCGGAKKVTFKPVGSFIGKGCNIGVHSIAFDCETASAPPSYSATSAPLESSTQATPYSLSTSVSSAASISTPAYGTASSEALSPTYSSASASAPSYASSSSISASAPVYSPTSSVENSPVTASASNHSSPGSSLTPTSSVPVTTPNSPQPNSPDVLPKCINSWLHLTTCKDNTDYECFCKSGDFVSKVYSCVSAWSNDKDTTNSGAGYFMGLCAEYIPHNPAIVTGCPSSITPAAGYTPASSTPNSPVSGSPSASTGKTVTSTIVATITSCGADVANCPATSAHVQPSSSAVPSGTHSQPVQYSSSAISTGTHSKPVQSSSSSIVDAVGSTSAQSSSPAVPTGSASQPAQYSSSAIPTGTGPHPVQYPSSSLADAIGSIPMPYSSSAVPTGAGPHPVQYPSSSSLADAIGSTPMQYSSSAVPTGAGPHPVQYSSSSAPTGTGPQPMPYSSSAVPTGAGPHPVPYPSSSLADAIGSTPSQYSSSAVPTGAGPHPVHAISLLRHSRSLGRNHLPPFNPLHNDHLLVHLDGSRNLLHRHKRRLSHPLQQLHHNIYHNPHRPSSPHDDIYCHRKRRQHA</sequence>
<feature type="compositionally biased region" description="Polar residues" evidence="9">
    <location>
        <begin position="443"/>
        <end position="473"/>
    </location>
</feature>
<evidence type="ECO:0000259" key="11">
    <source>
        <dbReference type="Pfam" id="PF05730"/>
    </source>
</evidence>
<keyword evidence="5" id="KW-0336">GPI-anchor</keyword>
<accession>M3AX26</accession>
<comment type="subcellular location">
    <subcellularLocation>
        <location evidence="1">Membrane</location>
        <topology evidence="1">Lipid-anchor</topology>
        <topology evidence="1">GPI-anchor</topology>
    </subcellularLocation>
    <subcellularLocation>
        <location evidence="2">Secreted</location>
    </subcellularLocation>
</comment>
<dbReference type="GO" id="GO:0098552">
    <property type="term" value="C:side of membrane"/>
    <property type="evidence" value="ECO:0007669"/>
    <property type="project" value="UniProtKB-KW"/>
</dbReference>
<keyword evidence="13" id="KW-1185">Reference proteome</keyword>
<evidence type="ECO:0000256" key="6">
    <source>
        <dbReference type="ARBA" id="ARBA00022729"/>
    </source>
</evidence>
<dbReference type="AlphaFoldDB" id="M3AX26"/>
<evidence type="ECO:0000256" key="5">
    <source>
        <dbReference type="ARBA" id="ARBA00022622"/>
    </source>
</evidence>
<keyword evidence="5" id="KW-0325">Glycoprotein</keyword>
<comment type="similarity">
    <text evidence="3">Belongs to the RBT5 family.</text>
</comment>
<dbReference type="Pfam" id="PF05730">
    <property type="entry name" value="CFEM"/>
    <property type="match status" value="1"/>
</dbReference>
<dbReference type="GeneID" id="27900151"/>
<dbReference type="STRING" id="692275.M3AX26"/>
<keyword evidence="8" id="KW-0449">Lipoprotein</keyword>
<evidence type="ECO:0000313" key="12">
    <source>
        <dbReference type="EMBL" id="EMF11285.1"/>
    </source>
</evidence>
<keyword evidence="7" id="KW-1015">Disulfide bond</keyword>
<dbReference type="InterPro" id="IPR008427">
    <property type="entry name" value="Extracellular_membr_CFEM_dom"/>
</dbReference>
<reference evidence="12 13" key="1">
    <citation type="journal article" date="2012" name="PLoS Pathog.">
        <title>Diverse lifestyles and strategies of plant pathogenesis encoded in the genomes of eighteen Dothideomycetes fungi.</title>
        <authorList>
            <person name="Ohm R.A."/>
            <person name="Feau N."/>
            <person name="Henrissat B."/>
            <person name="Schoch C.L."/>
            <person name="Horwitz B.A."/>
            <person name="Barry K.W."/>
            <person name="Condon B.J."/>
            <person name="Copeland A.C."/>
            <person name="Dhillon B."/>
            <person name="Glaser F."/>
            <person name="Hesse C.N."/>
            <person name="Kosti I."/>
            <person name="LaButti K."/>
            <person name="Lindquist E.A."/>
            <person name="Lucas S."/>
            <person name="Salamov A.A."/>
            <person name="Bradshaw R.E."/>
            <person name="Ciuffetti L."/>
            <person name="Hamelin R.C."/>
            <person name="Kema G.H.J."/>
            <person name="Lawrence C."/>
            <person name="Scott J.A."/>
            <person name="Spatafora J.W."/>
            <person name="Turgeon B.G."/>
            <person name="de Wit P.J.G.M."/>
            <person name="Zhong S."/>
            <person name="Goodwin S.B."/>
            <person name="Grigoriev I.V."/>
        </authorList>
    </citation>
    <scope>NUCLEOTIDE SEQUENCE [LARGE SCALE GENOMIC DNA]</scope>
    <source>
        <strain evidence="12 13">SO2202</strain>
    </source>
</reference>
<feature type="chain" id="PRO_5004031592" description="CFEM domain-containing protein" evidence="10">
    <location>
        <begin position="21"/>
        <end position="735"/>
    </location>
</feature>
<dbReference type="HOGENOM" id="CLU_377304_0_0_1"/>
<feature type="compositionally biased region" description="Polar residues" evidence="9">
    <location>
        <begin position="591"/>
        <end position="613"/>
    </location>
</feature>
<feature type="compositionally biased region" description="Low complexity" evidence="9">
    <location>
        <begin position="474"/>
        <end position="492"/>
    </location>
</feature>
<dbReference type="GO" id="GO:0005576">
    <property type="term" value="C:extracellular region"/>
    <property type="evidence" value="ECO:0007669"/>
    <property type="project" value="UniProtKB-SubCell"/>
</dbReference>
<organism evidence="12 13">
    <name type="scientific">Sphaerulina musiva (strain SO2202)</name>
    <name type="common">Poplar stem canker fungus</name>
    <name type="synonym">Septoria musiva</name>
    <dbReference type="NCBI Taxonomy" id="692275"/>
    <lineage>
        <taxon>Eukaryota</taxon>
        <taxon>Fungi</taxon>
        <taxon>Dikarya</taxon>
        <taxon>Ascomycota</taxon>
        <taxon>Pezizomycotina</taxon>
        <taxon>Dothideomycetes</taxon>
        <taxon>Dothideomycetidae</taxon>
        <taxon>Mycosphaerellales</taxon>
        <taxon>Mycosphaerellaceae</taxon>
        <taxon>Sphaerulina</taxon>
    </lineage>
</organism>
<feature type="region of interest" description="Disordered" evidence="9">
    <location>
        <begin position="398"/>
        <end position="417"/>
    </location>
</feature>
<evidence type="ECO:0000256" key="9">
    <source>
        <dbReference type="SAM" id="MobiDB-lite"/>
    </source>
</evidence>
<keyword evidence="6 10" id="KW-0732">Signal</keyword>
<evidence type="ECO:0000256" key="8">
    <source>
        <dbReference type="ARBA" id="ARBA00023288"/>
    </source>
</evidence>
<evidence type="ECO:0000313" key="13">
    <source>
        <dbReference type="Proteomes" id="UP000016931"/>
    </source>
</evidence>
<feature type="region of interest" description="Disordered" evidence="9">
    <location>
        <begin position="711"/>
        <end position="735"/>
    </location>
</feature>
<proteinExistence type="inferred from homology"/>
<feature type="compositionally biased region" description="Polar residues" evidence="9">
    <location>
        <begin position="273"/>
        <end position="282"/>
    </location>
</feature>
<feature type="region of interest" description="Disordered" evidence="9">
    <location>
        <begin position="443"/>
        <end position="533"/>
    </location>
</feature>
<dbReference type="eggNOG" id="ENOG502RZBR">
    <property type="taxonomic scope" value="Eukaryota"/>
</dbReference>
<feature type="domain" description="CFEM" evidence="11">
    <location>
        <begin position="310"/>
        <end position="373"/>
    </location>
</feature>
<protein>
    <recommendedName>
        <fullName evidence="11">CFEM domain-containing protein</fullName>
    </recommendedName>
</protein>
<keyword evidence="5" id="KW-0472">Membrane</keyword>
<evidence type="ECO:0000256" key="2">
    <source>
        <dbReference type="ARBA" id="ARBA00004613"/>
    </source>
</evidence>
<name>M3AX26_SPHMS</name>
<evidence type="ECO:0000256" key="3">
    <source>
        <dbReference type="ARBA" id="ARBA00010031"/>
    </source>
</evidence>
<feature type="compositionally biased region" description="Polar residues" evidence="9">
    <location>
        <begin position="625"/>
        <end position="645"/>
    </location>
</feature>
<evidence type="ECO:0000256" key="7">
    <source>
        <dbReference type="ARBA" id="ARBA00023157"/>
    </source>
</evidence>
<feature type="compositionally biased region" description="Low complexity" evidence="9">
    <location>
        <begin position="504"/>
        <end position="515"/>
    </location>
</feature>
<dbReference type="OMA" id="TEYSCTA"/>
<dbReference type="OrthoDB" id="5431405at2759"/>
<feature type="compositionally biased region" description="Polar residues" evidence="9">
    <location>
        <begin position="572"/>
        <end position="581"/>
    </location>
</feature>
<feature type="region of interest" description="Disordered" evidence="9">
    <location>
        <begin position="547"/>
        <end position="649"/>
    </location>
</feature>
<dbReference type="Proteomes" id="UP000016931">
    <property type="component" value="Unassembled WGS sequence"/>
</dbReference>
<dbReference type="EMBL" id="KB456266">
    <property type="protein sequence ID" value="EMF11285.1"/>
    <property type="molecule type" value="Genomic_DNA"/>
</dbReference>
<keyword evidence="4" id="KW-0964">Secreted</keyword>
<evidence type="ECO:0000256" key="1">
    <source>
        <dbReference type="ARBA" id="ARBA00004589"/>
    </source>
</evidence>
<evidence type="ECO:0000256" key="4">
    <source>
        <dbReference type="ARBA" id="ARBA00022525"/>
    </source>
</evidence>
<feature type="region of interest" description="Disordered" evidence="9">
    <location>
        <begin position="273"/>
        <end position="314"/>
    </location>
</feature>
<evidence type="ECO:0000256" key="10">
    <source>
        <dbReference type="SAM" id="SignalP"/>
    </source>
</evidence>
<feature type="compositionally biased region" description="Low complexity" evidence="9">
    <location>
        <begin position="283"/>
        <end position="306"/>
    </location>
</feature>
<gene>
    <name evidence="12" type="ORF">SEPMUDRAFT_142754</name>
</gene>
<dbReference type="RefSeq" id="XP_016759406.1">
    <property type="nucleotide sequence ID" value="XM_016903014.1"/>
</dbReference>